<accession>A0A1L9PZF6</accession>
<feature type="chain" id="PRO_5013222457" description="Cyclin-D1-binding protein 1-like N-terminal domain-containing protein" evidence="2">
    <location>
        <begin position="19"/>
        <end position="378"/>
    </location>
</feature>
<feature type="domain" description="Cyclin-D1-binding protein 1-like N-terminal" evidence="3">
    <location>
        <begin position="48"/>
        <end position="198"/>
    </location>
</feature>
<keyword evidence="2" id="KW-0732">Signal</keyword>
<proteinExistence type="predicted"/>
<evidence type="ECO:0000313" key="4">
    <source>
        <dbReference type="EMBL" id="OJJ06846.1"/>
    </source>
</evidence>
<dbReference type="PANTHER" id="PTHR15492:SF1">
    <property type="entry name" value="CYCLIN-D1-BINDING PROTEIN 1"/>
    <property type="match status" value="1"/>
</dbReference>
<dbReference type="Proteomes" id="UP000184073">
    <property type="component" value="Unassembled WGS sequence"/>
</dbReference>
<dbReference type="AlphaFoldDB" id="A0A1L9PZF6"/>
<evidence type="ECO:0000313" key="5">
    <source>
        <dbReference type="Proteomes" id="UP000184073"/>
    </source>
</evidence>
<name>A0A1L9PZF6_ASPVE</name>
<dbReference type="GO" id="GO:0005634">
    <property type="term" value="C:nucleus"/>
    <property type="evidence" value="ECO:0007669"/>
    <property type="project" value="TreeGrafter"/>
</dbReference>
<feature type="region of interest" description="Disordered" evidence="1">
    <location>
        <begin position="215"/>
        <end position="241"/>
    </location>
</feature>
<feature type="region of interest" description="Disordered" evidence="1">
    <location>
        <begin position="22"/>
        <end position="42"/>
    </location>
</feature>
<dbReference type="GeneID" id="63726198"/>
<organism evidence="4 5">
    <name type="scientific">Aspergillus versicolor CBS 583.65</name>
    <dbReference type="NCBI Taxonomy" id="1036611"/>
    <lineage>
        <taxon>Eukaryota</taxon>
        <taxon>Fungi</taxon>
        <taxon>Dikarya</taxon>
        <taxon>Ascomycota</taxon>
        <taxon>Pezizomycotina</taxon>
        <taxon>Eurotiomycetes</taxon>
        <taxon>Eurotiomycetidae</taxon>
        <taxon>Eurotiales</taxon>
        <taxon>Aspergillaceae</taxon>
        <taxon>Aspergillus</taxon>
        <taxon>Aspergillus subgen. Nidulantes</taxon>
    </lineage>
</organism>
<dbReference type="InterPro" id="IPR026907">
    <property type="entry name" value="GCIP-like"/>
</dbReference>
<evidence type="ECO:0000259" key="3">
    <source>
        <dbReference type="Pfam" id="PF13324"/>
    </source>
</evidence>
<dbReference type="InterPro" id="IPR049317">
    <property type="entry name" value="GCIP-like_N"/>
</dbReference>
<dbReference type="STRING" id="1036611.A0A1L9PZF6"/>
<gene>
    <name evidence="4" type="ORF">ASPVEDRAFT_33113</name>
</gene>
<dbReference type="EMBL" id="KV878135">
    <property type="protein sequence ID" value="OJJ06846.1"/>
    <property type="molecule type" value="Genomic_DNA"/>
</dbReference>
<dbReference type="VEuPathDB" id="FungiDB:ASPVEDRAFT_33113"/>
<reference evidence="5" key="1">
    <citation type="journal article" date="2017" name="Genome Biol.">
        <title>Comparative genomics reveals high biological diversity and specific adaptations in the industrially and medically important fungal genus Aspergillus.</title>
        <authorList>
            <person name="de Vries R.P."/>
            <person name="Riley R."/>
            <person name="Wiebenga A."/>
            <person name="Aguilar-Osorio G."/>
            <person name="Amillis S."/>
            <person name="Uchima C.A."/>
            <person name="Anderluh G."/>
            <person name="Asadollahi M."/>
            <person name="Askin M."/>
            <person name="Barry K."/>
            <person name="Battaglia E."/>
            <person name="Bayram O."/>
            <person name="Benocci T."/>
            <person name="Braus-Stromeyer S.A."/>
            <person name="Caldana C."/>
            <person name="Canovas D."/>
            <person name="Cerqueira G.C."/>
            <person name="Chen F."/>
            <person name="Chen W."/>
            <person name="Choi C."/>
            <person name="Clum A."/>
            <person name="Dos Santos R.A."/>
            <person name="Damasio A.R."/>
            <person name="Diallinas G."/>
            <person name="Emri T."/>
            <person name="Fekete E."/>
            <person name="Flipphi M."/>
            <person name="Freyberg S."/>
            <person name="Gallo A."/>
            <person name="Gournas C."/>
            <person name="Habgood R."/>
            <person name="Hainaut M."/>
            <person name="Harispe M.L."/>
            <person name="Henrissat B."/>
            <person name="Hilden K.S."/>
            <person name="Hope R."/>
            <person name="Hossain A."/>
            <person name="Karabika E."/>
            <person name="Karaffa L."/>
            <person name="Karanyi Z."/>
            <person name="Krasevec N."/>
            <person name="Kuo A."/>
            <person name="Kusch H."/>
            <person name="LaButti K."/>
            <person name="Lagendijk E.L."/>
            <person name="Lapidus A."/>
            <person name="Levasseur A."/>
            <person name="Lindquist E."/>
            <person name="Lipzen A."/>
            <person name="Logrieco A.F."/>
            <person name="MacCabe A."/>
            <person name="Maekelae M.R."/>
            <person name="Malavazi I."/>
            <person name="Melin P."/>
            <person name="Meyer V."/>
            <person name="Mielnichuk N."/>
            <person name="Miskei M."/>
            <person name="Molnar A.P."/>
            <person name="Mule G."/>
            <person name="Ngan C.Y."/>
            <person name="Orejas M."/>
            <person name="Orosz E."/>
            <person name="Ouedraogo J.P."/>
            <person name="Overkamp K.M."/>
            <person name="Park H.-S."/>
            <person name="Perrone G."/>
            <person name="Piumi F."/>
            <person name="Punt P.J."/>
            <person name="Ram A.F."/>
            <person name="Ramon A."/>
            <person name="Rauscher S."/>
            <person name="Record E."/>
            <person name="Riano-Pachon D.M."/>
            <person name="Robert V."/>
            <person name="Roehrig J."/>
            <person name="Ruller R."/>
            <person name="Salamov A."/>
            <person name="Salih N.S."/>
            <person name="Samson R.A."/>
            <person name="Sandor E."/>
            <person name="Sanguinetti M."/>
            <person name="Schuetze T."/>
            <person name="Sepcic K."/>
            <person name="Shelest E."/>
            <person name="Sherlock G."/>
            <person name="Sophianopoulou V."/>
            <person name="Squina F.M."/>
            <person name="Sun H."/>
            <person name="Susca A."/>
            <person name="Todd R.B."/>
            <person name="Tsang A."/>
            <person name="Unkles S.E."/>
            <person name="van de Wiele N."/>
            <person name="van Rossen-Uffink D."/>
            <person name="Oliveira J.V."/>
            <person name="Vesth T.C."/>
            <person name="Visser J."/>
            <person name="Yu J.-H."/>
            <person name="Zhou M."/>
            <person name="Andersen M.R."/>
            <person name="Archer D.B."/>
            <person name="Baker S.E."/>
            <person name="Benoit I."/>
            <person name="Brakhage A.A."/>
            <person name="Braus G.H."/>
            <person name="Fischer R."/>
            <person name="Frisvad J.C."/>
            <person name="Goldman G.H."/>
            <person name="Houbraken J."/>
            <person name="Oakley B."/>
            <person name="Pocsi I."/>
            <person name="Scazzocchio C."/>
            <person name="Seiboth B."/>
            <person name="vanKuyk P.A."/>
            <person name="Wortman J."/>
            <person name="Dyer P.S."/>
            <person name="Grigoriev I.V."/>
        </authorList>
    </citation>
    <scope>NUCLEOTIDE SEQUENCE [LARGE SCALE GENOMIC DNA]</scope>
    <source>
        <strain evidence="5">CBS 583.65</strain>
    </source>
</reference>
<dbReference type="Pfam" id="PF13324">
    <property type="entry name" value="GCIP_N"/>
    <property type="match status" value="1"/>
</dbReference>
<dbReference type="RefSeq" id="XP_040672608.1">
    <property type="nucleotide sequence ID" value="XM_040810687.1"/>
</dbReference>
<evidence type="ECO:0000256" key="1">
    <source>
        <dbReference type="SAM" id="MobiDB-lite"/>
    </source>
</evidence>
<dbReference type="OrthoDB" id="4088536at2759"/>
<dbReference type="PANTHER" id="PTHR15492">
    <property type="entry name" value="CYCLIN D1-BINDING PROTEIN 1"/>
    <property type="match status" value="1"/>
</dbReference>
<keyword evidence="5" id="KW-1185">Reference proteome</keyword>
<evidence type="ECO:0000256" key="2">
    <source>
        <dbReference type="SAM" id="SignalP"/>
    </source>
</evidence>
<sequence>MSRKLQIVLATTLTLVDQFQSTLSSSQPNPEPTAGKGPEELDPLPLLSGASTALKSHVAKLSLLTINPPFTHSAVATTLSALNESVLPSLVTATLLVTAESHTKTFQKEIRILVGTTLKELSLLVKEVQVVAEGETDGEDQGQSTKDAITVAAGRVWDACDVLVDVAAKGIVGFMVRRAEEYRDLVRDAVEEIEEWDPDEEGDDFFDDLLGDDDKAPAISNKTGASEDSERKGGDEEEGSAALHARKKDALRILKPVAQIYPAIISNRLKTTPTPLTPSNIRILESLVLSLQQIPNYIDEVAGALYEEDLDKYTHQLGKTTKYACKAVSLVVLPWSLKQASGDQGIAGDKFTTWSKTWTKVIEEVSRTVDESTPIKSD</sequence>
<protein>
    <recommendedName>
        <fullName evidence="3">Cyclin-D1-binding protein 1-like N-terminal domain-containing protein</fullName>
    </recommendedName>
</protein>
<feature type="signal peptide" evidence="2">
    <location>
        <begin position="1"/>
        <end position="18"/>
    </location>
</feature>
<dbReference type="Gene3D" id="1.20.1410.10">
    <property type="entry name" value="I/LWEQ domain"/>
    <property type="match status" value="1"/>
</dbReference>